<dbReference type="Proteomes" id="UP001597459">
    <property type="component" value="Unassembled WGS sequence"/>
</dbReference>
<dbReference type="RefSeq" id="WP_176028420.1">
    <property type="nucleotide sequence ID" value="NZ_JBHSJV010000001.1"/>
</dbReference>
<comment type="caution">
    <text evidence="1">The sequence shown here is derived from an EMBL/GenBank/DDBJ whole genome shotgun (WGS) entry which is preliminary data.</text>
</comment>
<keyword evidence="2" id="KW-1185">Reference proteome</keyword>
<proteinExistence type="predicted"/>
<organism evidence="1 2">
    <name type="scientific">Aquimarina hainanensis</name>
    <dbReference type="NCBI Taxonomy" id="1578017"/>
    <lineage>
        <taxon>Bacteria</taxon>
        <taxon>Pseudomonadati</taxon>
        <taxon>Bacteroidota</taxon>
        <taxon>Flavobacteriia</taxon>
        <taxon>Flavobacteriales</taxon>
        <taxon>Flavobacteriaceae</taxon>
        <taxon>Aquimarina</taxon>
    </lineage>
</organism>
<dbReference type="InterPro" id="IPR046228">
    <property type="entry name" value="DUF6261"/>
</dbReference>
<protein>
    <submittedName>
        <fullName evidence="1">DUF6261 family protein</fullName>
    </submittedName>
</protein>
<dbReference type="Pfam" id="PF19775">
    <property type="entry name" value="DUF6261"/>
    <property type="match status" value="1"/>
</dbReference>
<evidence type="ECO:0000313" key="2">
    <source>
        <dbReference type="Proteomes" id="UP001597459"/>
    </source>
</evidence>
<evidence type="ECO:0000313" key="1">
    <source>
        <dbReference type="EMBL" id="MFD2590495.1"/>
    </source>
</evidence>
<reference evidence="2" key="1">
    <citation type="journal article" date="2019" name="Int. J. Syst. Evol. Microbiol.">
        <title>The Global Catalogue of Microorganisms (GCM) 10K type strain sequencing project: providing services to taxonomists for standard genome sequencing and annotation.</title>
        <authorList>
            <consortium name="The Broad Institute Genomics Platform"/>
            <consortium name="The Broad Institute Genome Sequencing Center for Infectious Disease"/>
            <person name="Wu L."/>
            <person name="Ma J."/>
        </authorList>
    </citation>
    <scope>NUCLEOTIDE SEQUENCE [LARGE SCALE GENOMIC DNA]</scope>
    <source>
        <strain evidence="2">KCTC 42423</strain>
    </source>
</reference>
<gene>
    <name evidence="1" type="ORF">ACFSTE_06590</name>
</gene>
<dbReference type="EMBL" id="JBHULX010000004">
    <property type="protein sequence ID" value="MFD2590495.1"/>
    <property type="molecule type" value="Genomic_DNA"/>
</dbReference>
<sequence length="244" mass="27667">MNSPYLHRYRNGEYLQYMKDILELVNEQDTNALQLTNYVNNLLPLIDKIEIAFLKSQGNGLTKDILALDERRDRAIVGLRGLTDSYKYHFDKKISKAATALHDNIILHGNNIQRMSFQEETTVLNSIITDWEREEDLIAAVQVLKLGDWLSDLKSTNIDFSTKYIDRVGSAAVNSSSNISKLREKATNAYKHLVSRIHAGSTLAISPEYDILLDQMNILAGQYNFVVDNRTGLKKKSTNPSTES</sequence>
<name>A0ABW5N4C4_9FLAO</name>
<accession>A0ABW5N4C4</accession>